<protein>
    <recommendedName>
        <fullName evidence="4">Avr9/Cf-9 rapidly elicited protein 146</fullName>
    </recommendedName>
</protein>
<dbReference type="EnsemblPlants" id="Kaladp0045s0437.1.v1.1">
    <property type="protein sequence ID" value="Kaladp0045s0437.1.v1.1.CDS.1"/>
    <property type="gene ID" value="Kaladp0045s0437.v1.1"/>
</dbReference>
<sequence length="224" mass="25244">MADNNLPIISKRLWSMVRVLYYMLRKGIHKSKLQADIDLLLKRGKIAGKAILHNLVFPHLTASSPSSVFHGQHHRRGHRTSPPPTEYEFSCSNTPAHSFSIFQSKRNSKHSLFFGCAHAPWTEEGEDQEEAIATANAMKMVLEMLNNHNELTNNAQASPALPGFGRSPAIPVRQLRVTDSPFPIHDVGGDRQVDEKADKFIAKFYSDLRRQTILATPSPGRPWW</sequence>
<reference evidence="2" key="1">
    <citation type="submission" date="2021-01" db="UniProtKB">
        <authorList>
            <consortium name="EnsemblPlants"/>
        </authorList>
    </citation>
    <scope>IDENTIFICATION</scope>
</reference>
<evidence type="ECO:0000313" key="2">
    <source>
        <dbReference type="EnsemblPlants" id="Kaladp0045s0437.1.v1.1.CDS.1"/>
    </source>
</evidence>
<name>A0A7N0TTP0_KALFE</name>
<evidence type="ECO:0000256" key="1">
    <source>
        <dbReference type="SAM" id="MobiDB-lite"/>
    </source>
</evidence>
<keyword evidence="3" id="KW-1185">Reference proteome</keyword>
<dbReference type="Gramene" id="Kaladp0045s0437.1.v1.1">
    <property type="protein sequence ID" value="Kaladp0045s0437.1.v1.1.CDS.1"/>
    <property type="gene ID" value="Kaladp0045s0437.v1.1"/>
</dbReference>
<organism evidence="2 3">
    <name type="scientific">Kalanchoe fedtschenkoi</name>
    <name type="common">Lavender scallops</name>
    <name type="synonym">South American air plant</name>
    <dbReference type="NCBI Taxonomy" id="63787"/>
    <lineage>
        <taxon>Eukaryota</taxon>
        <taxon>Viridiplantae</taxon>
        <taxon>Streptophyta</taxon>
        <taxon>Embryophyta</taxon>
        <taxon>Tracheophyta</taxon>
        <taxon>Spermatophyta</taxon>
        <taxon>Magnoliopsida</taxon>
        <taxon>eudicotyledons</taxon>
        <taxon>Gunneridae</taxon>
        <taxon>Pentapetalae</taxon>
        <taxon>Saxifragales</taxon>
        <taxon>Crassulaceae</taxon>
        <taxon>Kalanchoe</taxon>
    </lineage>
</organism>
<dbReference type="PANTHER" id="PTHR33265">
    <property type="entry name" value="AVR9/CF-9 RAPIDLY ELICITED PROTEIN-RELATED"/>
    <property type="match status" value="1"/>
</dbReference>
<dbReference type="PANTHER" id="PTHR33265:SF8">
    <property type="entry name" value="AVR9_CF-9 RAPIDLY ELICITED PROTEIN 146"/>
    <property type="match status" value="1"/>
</dbReference>
<evidence type="ECO:0000313" key="3">
    <source>
        <dbReference type="Proteomes" id="UP000594263"/>
    </source>
</evidence>
<dbReference type="Pfam" id="PF05553">
    <property type="entry name" value="DUF761"/>
    <property type="match status" value="1"/>
</dbReference>
<proteinExistence type="predicted"/>
<dbReference type="InterPro" id="IPR008480">
    <property type="entry name" value="DUF761_pln"/>
</dbReference>
<dbReference type="OMA" id="HIGLFAC"/>
<accession>A0A7N0TTP0</accession>
<dbReference type="Proteomes" id="UP000594263">
    <property type="component" value="Unplaced"/>
</dbReference>
<feature type="region of interest" description="Disordered" evidence="1">
    <location>
        <begin position="67"/>
        <end position="88"/>
    </location>
</feature>
<dbReference type="AlphaFoldDB" id="A0A7N0TTP0"/>
<evidence type="ECO:0008006" key="4">
    <source>
        <dbReference type="Google" id="ProtNLM"/>
    </source>
</evidence>